<name>A0A7L7L739_9BACT</name>
<sequence length="983" mass="111219">MRLKVNYKKVLLILLLIAVLGSITFEILSRVYQNKATQYFRAQFNQKSDLVLQSFTTTFSIWKHFPRMTFTFENVALLDTSNTTPIKVLAVKRAEVIIHLLQFNLRNIRIARVNLDGLIFHQRIDKNGNKSSLHFKQVINPDTTAKKFLFRINKLAITNSQFISENLYKKTAMSLQINQTELGVKRTEQDLEINGNVLGKINYFTSNRRRLFQNQTFQADAGYVFNLQKKQGVFKQAKAVFNGAVLQIKGSHTRLPTGEGAQLNISITGYQPVLQIFRQIMPPTAQPALAKMKSNSQVYLVCRFNGVSGPRMRPRSIINFRLVNGQIYLPDNKSLLTGVSLVGMLDNGPKHLPETSQLNITDIKAKLGSGFIQMQLSLKDFTQPAFTFQGNGQIDLPTLTQLLPLPLTKANQGVISGNLKISGVLPDSLRSSTPTLSGQGDIQLQKANFQPSGFAVMWRNVNGKFKFSDKDLRLQNLGGLIDGHPFKLNASIQNYLPYLFDQPGQLKAKVDFEAEKLHPNWLQGNLYAKLSSSPASEFTKEVSFTANANPYVLASFRPEKKRTQKNVQKSVSSGGQTNPVLLSLLKAASSQINVRVGTFNLSEKEAFRQLRFQVNQLGRKVTLTNMHFISPDGGKASASGGFKLTQEGIQMPYLKANLHYDFLNLQTFMQHIANLKDLVPKSDRPLTKTQRRRRAALRENSFWLQLNASARRVEYEYLKGSNLVLRANINKDQAKLTQLSLQAFNGQINSHGNMLLRNPNGMYPMRIQAKISNIDLQQFFAVANQMKLDVLSSENVRGQVECNVSFVTHLDNTFSPSIDRTVAYANATFKGMELIEVAPIQNALRFMRKERTEHLYFDDVTTKFIMENNQFITPRLSMNSNLTDFELSGRYVMGGGANLNMDINVLNVLFGNNKKRIEKIQNDSLELGNSLIMQHLLLTREQDKYKVKLTNRKDRAANNKALVEEFNNILQQHRLDTLFTLNK</sequence>
<dbReference type="EMBL" id="CP055153">
    <property type="protein sequence ID" value="QMU28618.1"/>
    <property type="molecule type" value="Genomic_DNA"/>
</dbReference>
<dbReference type="KEGG" id="add:HUW48_11470"/>
<gene>
    <name evidence="1" type="ORF">HUW48_11470</name>
</gene>
<dbReference type="RefSeq" id="WP_182415801.1">
    <property type="nucleotide sequence ID" value="NZ_CP055153.1"/>
</dbReference>
<dbReference type="Proteomes" id="UP000514509">
    <property type="component" value="Chromosome"/>
</dbReference>
<evidence type="ECO:0000313" key="1">
    <source>
        <dbReference type="EMBL" id="QMU28618.1"/>
    </source>
</evidence>
<dbReference type="AlphaFoldDB" id="A0A7L7L739"/>
<proteinExistence type="predicted"/>
<keyword evidence="2" id="KW-1185">Reference proteome</keyword>
<evidence type="ECO:0000313" key="2">
    <source>
        <dbReference type="Proteomes" id="UP000514509"/>
    </source>
</evidence>
<organism evidence="1 2">
    <name type="scientific">Adhaeribacter radiodurans</name>
    <dbReference type="NCBI Taxonomy" id="2745197"/>
    <lineage>
        <taxon>Bacteria</taxon>
        <taxon>Pseudomonadati</taxon>
        <taxon>Bacteroidota</taxon>
        <taxon>Cytophagia</taxon>
        <taxon>Cytophagales</taxon>
        <taxon>Hymenobacteraceae</taxon>
        <taxon>Adhaeribacter</taxon>
    </lineage>
</organism>
<reference evidence="1 2" key="2">
    <citation type="submission" date="2020-08" db="EMBL/GenBank/DDBJ databases">
        <title>Adhaeribacter dokdonensis sp. nov., isolated from the rhizosphere of Elymus tsukushiensis, a plant native to the Dokdo Islands, Republic of Korea.</title>
        <authorList>
            <person name="Ghim S.Y."/>
        </authorList>
    </citation>
    <scope>NUCLEOTIDE SEQUENCE [LARGE SCALE GENOMIC DNA]</scope>
    <source>
        <strain evidence="1 2">KUDC8001</strain>
    </source>
</reference>
<reference evidence="1 2" key="1">
    <citation type="submission" date="2020-06" db="EMBL/GenBank/DDBJ databases">
        <authorList>
            <person name="Hwang Y.J."/>
        </authorList>
    </citation>
    <scope>NUCLEOTIDE SEQUENCE [LARGE SCALE GENOMIC DNA]</scope>
    <source>
        <strain evidence="1 2">KUDC8001</strain>
    </source>
</reference>
<protein>
    <submittedName>
        <fullName evidence="1">AsmA family protein</fullName>
    </submittedName>
</protein>
<accession>A0A7L7L739</accession>